<proteinExistence type="predicted"/>
<sequence length="75" mass="8675">MVTFTGYIVELEPTRIRVAPNRDAEPFDGIVFHWEDVLREDETPLAVGQYVRVEHDEKMTRSLPPQATAHRIDVL</sequence>
<protein>
    <submittedName>
        <fullName evidence="1">DUF3221 domain-containing protein</fullName>
    </submittedName>
</protein>
<evidence type="ECO:0000313" key="1">
    <source>
        <dbReference type="EMBL" id="MDL5376438.1"/>
    </source>
</evidence>
<organism evidence="1 2">
    <name type="scientific">Exiguobacterium mexicanum</name>
    <dbReference type="NCBI Taxonomy" id="340146"/>
    <lineage>
        <taxon>Bacteria</taxon>
        <taxon>Bacillati</taxon>
        <taxon>Bacillota</taxon>
        <taxon>Bacilli</taxon>
        <taxon>Bacillales</taxon>
        <taxon>Bacillales Family XII. Incertae Sedis</taxon>
        <taxon>Exiguobacterium</taxon>
    </lineage>
</organism>
<dbReference type="RefSeq" id="WP_286038279.1">
    <property type="nucleotide sequence ID" value="NZ_CP183077.1"/>
</dbReference>
<dbReference type="Proteomes" id="UP001230807">
    <property type="component" value="Unassembled WGS sequence"/>
</dbReference>
<name>A0ABT7MMM1_9BACL</name>
<reference evidence="1 2" key="1">
    <citation type="submission" date="2023-06" db="EMBL/GenBank/DDBJ databases">
        <title>Influencing factors and mechanism of Cr(VI) reduction by facultative anaerobic Exiguobacterium sp. PY14.</title>
        <authorList>
            <person name="Zou L."/>
        </authorList>
    </citation>
    <scope>NUCLEOTIDE SEQUENCE [LARGE SCALE GENOMIC DNA]</scope>
    <source>
        <strain evidence="1 2">PY14</strain>
    </source>
</reference>
<gene>
    <name evidence="1" type="ORF">QR695_05400</name>
</gene>
<dbReference type="Pfam" id="PF11518">
    <property type="entry name" value="DUF3221"/>
    <property type="match status" value="1"/>
</dbReference>
<accession>A0ABT7MMM1</accession>
<keyword evidence="2" id="KW-1185">Reference proteome</keyword>
<evidence type="ECO:0000313" key="2">
    <source>
        <dbReference type="Proteomes" id="UP001230807"/>
    </source>
</evidence>
<dbReference type="InterPro" id="IPR021598">
    <property type="entry name" value="DUF3221"/>
</dbReference>
<comment type="caution">
    <text evidence="1">The sequence shown here is derived from an EMBL/GenBank/DDBJ whole genome shotgun (WGS) entry which is preliminary data.</text>
</comment>
<dbReference type="EMBL" id="JASWER010000003">
    <property type="protein sequence ID" value="MDL5376438.1"/>
    <property type="molecule type" value="Genomic_DNA"/>
</dbReference>